<reference evidence="1 2" key="1">
    <citation type="submission" date="2017-07" db="EMBL/GenBank/DDBJ databases">
        <title>Complete genome sequence of Actinoalloteichus hoggarensis DSM 45943, type strain of Actinoalloteichus hoggarensis.</title>
        <authorList>
            <person name="Ruckert C."/>
            <person name="Nouioui I."/>
            <person name="Willmese J."/>
            <person name="van Wezel G."/>
            <person name="Klenk H.-P."/>
            <person name="Kalinowski J."/>
            <person name="Zotchev S.B."/>
        </authorList>
    </citation>
    <scope>NUCLEOTIDE SEQUENCE [LARGE SCALE GENOMIC DNA]</scope>
    <source>
        <strain evidence="1 2">DSM 45943</strain>
    </source>
</reference>
<dbReference type="Proteomes" id="UP000204221">
    <property type="component" value="Chromosome"/>
</dbReference>
<sequence>MSDEAASTAHEVPIYDDKAHIRGTLDISSAEWITSTEDEDQKGVEIAFVEEYILMRNGAEPEGPVLVFTQAEWDAFVEGAKDGEFDEPW</sequence>
<evidence type="ECO:0000313" key="1">
    <source>
        <dbReference type="EMBL" id="ASO22371.1"/>
    </source>
</evidence>
<dbReference type="InterPro" id="IPR007278">
    <property type="entry name" value="DUF397"/>
</dbReference>
<dbReference type="Pfam" id="PF04149">
    <property type="entry name" value="DUF397"/>
    <property type="match status" value="1"/>
</dbReference>
<protein>
    <submittedName>
        <fullName evidence="1">Uncharacterized protein</fullName>
    </submittedName>
</protein>
<accession>A0A221W9K4</accession>
<proteinExistence type="predicted"/>
<dbReference type="RefSeq" id="WP_211290488.1">
    <property type="nucleotide sequence ID" value="NZ_CP022521.1"/>
</dbReference>
<evidence type="ECO:0000313" key="2">
    <source>
        <dbReference type="Proteomes" id="UP000204221"/>
    </source>
</evidence>
<gene>
    <name evidence="1" type="ORF">AHOG_23825</name>
</gene>
<dbReference type="KEGG" id="ahg:AHOG_23825"/>
<organism evidence="1 2">
    <name type="scientific">Actinoalloteichus hoggarensis</name>
    <dbReference type="NCBI Taxonomy" id="1470176"/>
    <lineage>
        <taxon>Bacteria</taxon>
        <taxon>Bacillati</taxon>
        <taxon>Actinomycetota</taxon>
        <taxon>Actinomycetes</taxon>
        <taxon>Pseudonocardiales</taxon>
        <taxon>Pseudonocardiaceae</taxon>
        <taxon>Actinoalloteichus</taxon>
    </lineage>
</organism>
<dbReference type="AlphaFoldDB" id="A0A221W9K4"/>
<name>A0A221W9K4_9PSEU</name>
<dbReference type="EMBL" id="CP022521">
    <property type="protein sequence ID" value="ASO22371.1"/>
    <property type="molecule type" value="Genomic_DNA"/>
</dbReference>
<keyword evidence="2" id="KW-1185">Reference proteome</keyword>